<comment type="caution">
    <text evidence="2">The sequence shown here is derived from an EMBL/GenBank/DDBJ whole genome shotgun (WGS) entry which is preliminary data.</text>
</comment>
<dbReference type="AlphaFoldDB" id="A0A4Y2R2I2"/>
<evidence type="ECO:0000313" key="2">
    <source>
        <dbReference type="EMBL" id="GBN69818.1"/>
    </source>
</evidence>
<reference evidence="2 3" key="1">
    <citation type="journal article" date="2019" name="Sci. Rep.">
        <title>Orb-weaving spider Araneus ventricosus genome elucidates the spidroin gene catalogue.</title>
        <authorList>
            <person name="Kono N."/>
            <person name="Nakamura H."/>
            <person name="Ohtoshi R."/>
            <person name="Moran D.A.P."/>
            <person name="Shinohara A."/>
            <person name="Yoshida Y."/>
            <person name="Fujiwara M."/>
            <person name="Mori M."/>
            <person name="Tomita M."/>
            <person name="Arakawa K."/>
        </authorList>
    </citation>
    <scope>NUCLEOTIDE SEQUENCE [LARGE SCALE GENOMIC DNA]</scope>
</reference>
<accession>A0A4Y2R2I2</accession>
<keyword evidence="3" id="KW-1185">Reference proteome</keyword>
<sequence>MGPQWPSGTLSLKAVGFQSQNQIPLMARFARPPAGVARKLGKGGASSSDTLVIRPRLKITKITNSAQNSPRIASKRDLNPFGLNGHARL</sequence>
<evidence type="ECO:0000256" key="1">
    <source>
        <dbReference type="SAM" id="MobiDB-lite"/>
    </source>
</evidence>
<dbReference type="EMBL" id="BGPR01142114">
    <property type="protein sequence ID" value="GBN69818.1"/>
    <property type="molecule type" value="Genomic_DNA"/>
</dbReference>
<dbReference type="Proteomes" id="UP000499080">
    <property type="component" value="Unassembled WGS sequence"/>
</dbReference>
<protein>
    <submittedName>
        <fullName evidence="2">Uncharacterized protein</fullName>
    </submittedName>
</protein>
<proteinExistence type="predicted"/>
<organism evidence="2 3">
    <name type="scientific">Araneus ventricosus</name>
    <name type="common">Orbweaver spider</name>
    <name type="synonym">Epeira ventricosa</name>
    <dbReference type="NCBI Taxonomy" id="182803"/>
    <lineage>
        <taxon>Eukaryota</taxon>
        <taxon>Metazoa</taxon>
        <taxon>Ecdysozoa</taxon>
        <taxon>Arthropoda</taxon>
        <taxon>Chelicerata</taxon>
        <taxon>Arachnida</taxon>
        <taxon>Araneae</taxon>
        <taxon>Araneomorphae</taxon>
        <taxon>Entelegynae</taxon>
        <taxon>Araneoidea</taxon>
        <taxon>Araneidae</taxon>
        <taxon>Araneus</taxon>
    </lineage>
</organism>
<gene>
    <name evidence="2" type="ORF">AVEN_41142_1</name>
</gene>
<feature type="region of interest" description="Disordered" evidence="1">
    <location>
        <begin position="65"/>
        <end position="89"/>
    </location>
</feature>
<name>A0A4Y2R2I2_ARAVE</name>
<evidence type="ECO:0000313" key="3">
    <source>
        <dbReference type="Proteomes" id="UP000499080"/>
    </source>
</evidence>